<evidence type="ECO:0000256" key="2">
    <source>
        <dbReference type="SAM" id="Phobius"/>
    </source>
</evidence>
<evidence type="ECO:0000259" key="3">
    <source>
        <dbReference type="SMART" id="SM00530"/>
    </source>
</evidence>
<feature type="transmembrane region" description="Helical" evidence="2">
    <location>
        <begin position="129"/>
        <end position="149"/>
    </location>
</feature>
<dbReference type="EMBL" id="JBHSFP010000011">
    <property type="protein sequence ID" value="MFC4532784.1"/>
    <property type="molecule type" value="Genomic_DNA"/>
</dbReference>
<keyword evidence="2" id="KW-0812">Transmembrane</keyword>
<feature type="domain" description="HTH cro/C1-type" evidence="3">
    <location>
        <begin position="13"/>
        <end position="69"/>
    </location>
</feature>
<dbReference type="RefSeq" id="WP_380841662.1">
    <property type="nucleotide sequence ID" value="NZ_JBHSFP010000011.1"/>
</dbReference>
<dbReference type="InterPro" id="IPR001387">
    <property type="entry name" value="Cro/C1-type_HTH"/>
</dbReference>
<keyword evidence="2" id="KW-1133">Transmembrane helix</keyword>
<reference evidence="5" key="1">
    <citation type="journal article" date="2019" name="Int. J. Syst. Evol. Microbiol.">
        <title>The Global Catalogue of Microorganisms (GCM) 10K type strain sequencing project: providing services to taxonomists for standard genome sequencing and annotation.</title>
        <authorList>
            <consortium name="The Broad Institute Genomics Platform"/>
            <consortium name="The Broad Institute Genome Sequencing Center for Infectious Disease"/>
            <person name="Wu L."/>
            <person name="Ma J."/>
        </authorList>
    </citation>
    <scope>NUCLEOTIDE SEQUENCE [LARGE SCALE GENOMIC DNA]</scope>
    <source>
        <strain evidence="5">CGMCC 4.7132</strain>
    </source>
</reference>
<dbReference type="Pfam" id="PF13560">
    <property type="entry name" value="HTH_31"/>
    <property type="match status" value="1"/>
</dbReference>
<feature type="region of interest" description="Disordered" evidence="1">
    <location>
        <begin position="80"/>
        <end position="122"/>
    </location>
</feature>
<keyword evidence="5" id="KW-1185">Reference proteome</keyword>
<comment type="caution">
    <text evidence="4">The sequence shown here is derived from an EMBL/GenBank/DDBJ whole genome shotgun (WGS) entry which is preliminary data.</text>
</comment>
<sequence>MSQTGEYEQFAARLRVLKDRSGMSFEVLATRTGISRSSLHRYCSGTKLPAGYGVVHAFGKACGASNEELRELHRLWAVADSARSSSPQAPEEEQQREEEQEADREEEASAPPGGRETASRGRRVTRRPLWAVVLAMVLVAIGVTAFVILRPGGGEPGRPTIVASTGTSVTAAPVRVFNIEGDCRTRDRVPACSMGLAIDPRKKYAAGNVVAHRVWHGDVLVADCVLFEGDRVEDETGVGTTRWFRVRLDDVPQGHGWLPAVRTHDNPALPVCG</sequence>
<gene>
    <name evidence="4" type="ORF">ACFO60_18565</name>
</gene>
<accession>A0ABV9CIC2</accession>
<feature type="compositionally biased region" description="Acidic residues" evidence="1">
    <location>
        <begin position="90"/>
        <end position="108"/>
    </location>
</feature>
<dbReference type="InterPro" id="IPR010982">
    <property type="entry name" value="Lambda_DNA-bd_dom_sf"/>
</dbReference>
<evidence type="ECO:0000313" key="4">
    <source>
        <dbReference type="EMBL" id="MFC4532784.1"/>
    </source>
</evidence>
<keyword evidence="2" id="KW-0472">Membrane</keyword>
<evidence type="ECO:0000256" key="1">
    <source>
        <dbReference type="SAM" id="MobiDB-lite"/>
    </source>
</evidence>
<proteinExistence type="predicted"/>
<organism evidence="4 5">
    <name type="scientific">Sphaerisporangium dianthi</name>
    <dbReference type="NCBI Taxonomy" id="1436120"/>
    <lineage>
        <taxon>Bacteria</taxon>
        <taxon>Bacillati</taxon>
        <taxon>Actinomycetota</taxon>
        <taxon>Actinomycetes</taxon>
        <taxon>Streptosporangiales</taxon>
        <taxon>Streptosporangiaceae</taxon>
        <taxon>Sphaerisporangium</taxon>
    </lineage>
</organism>
<dbReference type="Gene3D" id="1.10.260.40">
    <property type="entry name" value="lambda repressor-like DNA-binding domains"/>
    <property type="match status" value="1"/>
</dbReference>
<evidence type="ECO:0000313" key="5">
    <source>
        <dbReference type="Proteomes" id="UP001596004"/>
    </source>
</evidence>
<dbReference type="CDD" id="cd00093">
    <property type="entry name" value="HTH_XRE"/>
    <property type="match status" value="1"/>
</dbReference>
<protein>
    <submittedName>
        <fullName evidence="4">Helix-turn-helix domain-containing protein</fullName>
    </submittedName>
</protein>
<dbReference type="SUPFAM" id="SSF47413">
    <property type="entry name" value="lambda repressor-like DNA-binding domains"/>
    <property type="match status" value="1"/>
</dbReference>
<dbReference type="Proteomes" id="UP001596004">
    <property type="component" value="Unassembled WGS sequence"/>
</dbReference>
<name>A0ABV9CIC2_9ACTN</name>
<dbReference type="SMART" id="SM00530">
    <property type="entry name" value="HTH_XRE"/>
    <property type="match status" value="1"/>
</dbReference>